<evidence type="ECO:0000256" key="7">
    <source>
        <dbReference type="SAM" id="MobiDB-lite"/>
    </source>
</evidence>
<accession>A0A0V0QX22</accession>
<keyword evidence="3 8" id="KW-1133">Transmembrane helix</keyword>
<dbReference type="OMA" id="FCEYERY"/>
<organism evidence="10 11">
    <name type="scientific">Pseudocohnilembus persalinus</name>
    <name type="common">Ciliate</name>
    <dbReference type="NCBI Taxonomy" id="266149"/>
    <lineage>
        <taxon>Eukaryota</taxon>
        <taxon>Sar</taxon>
        <taxon>Alveolata</taxon>
        <taxon>Ciliophora</taxon>
        <taxon>Intramacronucleata</taxon>
        <taxon>Oligohymenophorea</taxon>
        <taxon>Scuticociliatia</taxon>
        <taxon>Philasterida</taxon>
        <taxon>Pseudocohnilembidae</taxon>
        <taxon>Pseudocohnilembus</taxon>
    </lineage>
</organism>
<reference evidence="10 11" key="1">
    <citation type="journal article" date="2015" name="Sci. Rep.">
        <title>Genome of the facultative scuticociliatosis pathogen Pseudocohnilembus persalinus provides insight into its virulence through horizontal gene transfer.</title>
        <authorList>
            <person name="Xiong J."/>
            <person name="Wang G."/>
            <person name="Cheng J."/>
            <person name="Tian M."/>
            <person name="Pan X."/>
            <person name="Warren A."/>
            <person name="Jiang C."/>
            <person name="Yuan D."/>
            <person name="Miao W."/>
        </authorList>
    </citation>
    <scope>NUCLEOTIDE SEQUENCE [LARGE SCALE GENOMIC DNA]</scope>
    <source>
        <strain evidence="10">36N120E</strain>
    </source>
</reference>
<feature type="transmembrane region" description="Helical" evidence="8">
    <location>
        <begin position="1242"/>
        <end position="1259"/>
    </location>
</feature>
<evidence type="ECO:0000256" key="6">
    <source>
        <dbReference type="SAM" id="Coils"/>
    </source>
</evidence>
<evidence type="ECO:0000313" key="10">
    <source>
        <dbReference type="EMBL" id="KRX06795.1"/>
    </source>
</evidence>
<feature type="compositionally biased region" description="Low complexity" evidence="7">
    <location>
        <begin position="1012"/>
        <end position="1023"/>
    </location>
</feature>
<comment type="subcellular location">
    <subcellularLocation>
        <location evidence="1">Membrane</location>
        <topology evidence="1">Multi-pass membrane protein</topology>
    </subcellularLocation>
</comment>
<feature type="transmembrane region" description="Helical" evidence="8">
    <location>
        <begin position="797"/>
        <end position="818"/>
    </location>
</feature>
<evidence type="ECO:0000256" key="1">
    <source>
        <dbReference type="ARBA" id="ARBA00004141"/>
    </source>
</evidence>
<dbReference type="Pfam" id="PF04547">
    <property type="entry name" value="Anoctamin"/>
    <property type="match status" value="1"/>
</dbReference>
<keyword evidence="6" id="KW-0175">Coiled coil</keyword>
<dbReference type="InParanoid" id="A0A0V0QX22"/>
<feature type="region of interest" description="Disordered" evidence="7">
    <location>
        <begin position="1602"/>
        <end position="1627"/>
    </location>
</feature>
<dbReference type="SMART" id="SM00248">
    <property type="entry name" value="ANK"/>
    <property type="match status" value="5"/>
</dbReference>
<dbReference type="InterPro" id="IPR036770">
    <property type="entry name" value="Ankyrin_rpt-contain_sf"/>
</dbReference>
<dbReference type="PROSITE" id="PS50297">
    <property type="entry name" value="ANK_REP_REGION"/>
    <property type="match status" value="1"/>
</dbReference>
<evidence type="ECO:0000256" key="8">
    <source>
        <dbReference type="SAM" id="Phobius"/>
    </source>
</evidence>
<protein>
    <submittedName>
        <fullName evidence="10">Ankyrin repeat-containing domain</fullName>
    </submittedName>
</protein>
<evidence type="ECO:0000259" key="9">
    <source>
        <dbReference type="Pfam" id="PF04547"/>
    </source>
</evidence>
<dbReference type="PANTHER" id="PTHR12308">
    <property type="entry name" value="ANOCTAMIN"/>
    <property type="match status" value="1"/>
</dbReference>
<feature type="transmembrane region" description="Helical" evidence="8">
    <location>
        <begin position="944"/>
        <end position="962"/>
    </location>
</feature>
<dbReference type="Gene3D" id="1.25.40.20">
    <property type="entry name" value="Ankyrin repeat-containing domain"/>
    <property type="match status" value="2"/>
</dbReference>
<dbReference type="OrthoDB" id="295848at2759"/>
<feature type="compositionally biased region" description="Polar residues" evidence="7">
    <location>
        <begin position="1024"/>
        <end position="1035"/>
    </location>
</feature>
<dbReference type="InterPro" id="IPR049452">
    <property type="entry name" value="Anoctamin_TM"/>
</dbReference>
<evidence type="ECO:0000256" key="4">
    <source>
        <dbReference type="ARBA" id="ARBA00023136"/>
    </source>
</evidence>
<dbReference type="GO" id="GO:0016020">
    <property type="term" value="C:membrane"/>
    <property type="evidence" value="ECO:0007669"/>
    <property type="project" value="UniProtKB-SubCell"/>
</dbReference>
<keyword evidence="2 8" id="KW-0812">Transmembrane</keyword>
<keyword evidence="4 8" id="KW-0472">Membrane</keyword>
<dbReference type="Pfam" id="PF12796">
    <property type="entry name" value="Ank_2"/>
    <property type="match status" value="1"/>
</dbReference>
<feature type="region of interest" description="Disordered" evidence="7">
    <location>
        <begin position="1012"/>
        <end position="1039"/>
    </location>
</feature>
<keyword evidence="5" id="KW-0040">ANK repeat</keyword>
<evidence type="ECO:0000256" key="3">
    <source>
        <dbReference type="ARBA" id="ARBA00022989"/>
    </source>
</evidence>
<feature type="region of interest" description="Disordered" evidence="7">
    <location>
        <begin position="1280"/>
        <end position="1300"/>
    </location>
</feature>
<proteinExistence type="predicted"/>
<feature type="transmembrane region" description="Helical" evidence="8">
    <location>
        <begin position="824"/>
        <end position="845"/>
    </location>
</feature>
<dbReference type="Proteomes" id="UP000054937">
    <property type="component" value="Unassembled WGS sequence"/>
</dbReference>
<dbReference type="PROSITE" id="PS50088">
    <property type="entry name" value="ANK_REPEAT"/>
    <property type="match status" value="1"/>
</dbReference>
<feature type="region of interest" description="Disordered" evidence="7">
    <location>
        <begin position="974"/>
        <end position="998"/>
    </location>
</feature>
<feature type="domain" description="Anoctamin transmembrane" evidence="9">
    <location>
        <begin position="781"/>
        <end position="1276"/>
    </location>
</feature>
<sequence>MKEKKIEEKKNPEKFKESIALQNSQIIRNNSIQISDQNYDSGKKLVPQENIDYEKQNQQLQQQQEEQNQPDILQQINNLKGIKQQKSIELLNNQQQKLGESQLDQEKLEIDLDDEVDPITKCCKKLGDLLVCRDKDGKSFLGRFQFGQLTNIAGIQADLNRNKIPTVEDYVNKQDLFHNNALMIACIKEYQQLDNEVEQQDENKEKNTQNQERLETIKQLVKNGADIHVRNPRTNWTPIHWCAHHGDLESLKYLVEITKQIENFEKGDSDDDEEIKKQQLINNTNPYQYQINRLYEFGASYNEFLPDNEGKFPIDLAGKYNHVSVVRFLIERTMKVIKELNSYNKDNQSKKKQSLIKREKYIKSPLYLHRCIFWACYHDMDQSFIQEFCEYSQDENIRIYVEAPLFYYHQMTPIHCLSKLQQNSKNNINTLNYFLKMRLTQGPFYNYLQNKCQKYTEKKHDFHIQFNSVLCLNNNPELKDEEKVYKRVFIQEIKEFSLWEFNYIRNFNKGYNSKEYIDQQDSFGNTALHLACITNFTECADLLIEKNANPDTPNQEGWTPRELAQNIPKIKKIFLNKIKSQQIDHSVKVKKFEKEIKKSKQFNQENEVEQIKGGKEQKKQEKIKELLQYAEKIFVPDFVIKFNTLGNKSAFKSKAEIKEAINTQMNRMNLSMHHFLNEHFDVFLLKGIQEGVYYILVKGSDELLQKLCLHAIINQVTNLKDQQKQKIIEKFYKMHTYGGIDRIKEQWIENGKWYWPQPLNQMEAYLFKAKNTNFTALTYLRQYLGEKISFFFAWKSFLTCTLVFLAFPGLFFQIYIIITGRWDHWFLPFWVFYVTVWNTLIVEYWKRKSAEINYRWGNIQIMGEHENQDEKKIRNDFVGDECISNITGGLTKYQQKRKSIFMFLITSPILLLLMAAVVATILLVEWFKRNYKDKHQAYELMAGGIQGISIVVLNFVYQLVAVKAPRCVIKLQKPNKKKEARQNLNNQKIKNKMDFTRAPNHRQNTLLTNKMEQSLQQKLQSQERLNTQNSNNADQEQQKFPIINNGNSKKHLQQQPLSLNLQQQQQNQQQQLLQDINKKSRTDMGTSKISKNQLINNKNAELESQSIDKQLGVQQIKGCEADSIELNSLREQFDDMMIEPYSDGFVDIGYITLFAAAFPLGPIISLMANCLEIRIKLYQFMYVLQRPSCNDAQGIGEWLNIWEYISFISIFTNFALLYFHDTDLFNQLLGEETTYDEGTKKLWVFLLTITFLIFFRQALRSIIIDKPKWVIEEEKKKHHQQEKSRLQEEQKQKQESSKFTKEIERVEKQYQTQIQQKNRDLRDKKLELRENEEKTKFMEKFLSKEFKDHLNTEKQKAQIKVKSKYFVDEFDRLYYGAIRSTYTSIEREILLKRIEQISQINDQNLFICSNCSKQGAFIYCTKNYCDQIFCLDCFNRTHQIDNHIKNLNDPSLSLPSKMKHTIRILKKQIDYSRFLDHSIYSILNDDDGNNLYPSLPFKNYFSEDLRNKNADIKEYISQYSGQIQGIEQEINSSIWKKFEYFSLPTFQQGAQHKNLKKFWQFFEDEYITENGLNLEQKTVNIDKMLKFKAQYKYTQDLDEDNFDNHDNYNGDEKLNNKQKSTDKTLKRQQKYIRQDSSTFQNLLLEKDFNIEEKLFLNRIAFYTFKKKQNAQYSDFYQTCMTLQDINAGNLIENALNKLYGNNKTIISKKELFQKITQARYDNIDNKNENNSKKQLQEQQKGENQTAEENCSQILAIIDSLVQVQIKQEK</sequence>
<dbReference type="InterPro" id="IPR007632">
    <property type="entry name" value="Anoctamin"/>
</dbReference>
<feature type="compositionally biased region" description="Basic and acidic residues" evidence="7">
    <location>
        <begin position="1602"/>
        <end position="1625"/>
    </location>
</feature>
<evidence type="ECO:0000256" key="5">
    <source>
        <dbReference type="PROSITE-ProRule" id="PRU00023"/>
    </source>
</evidence>
<dbReference type="PANTHER" id="PTHR12308:SF73">
    <property type="entry name" value="ANOCTAMIN"/>
    <property type="match status" value="1"/>
</dbReference>
<gene>
    <name evidence="10" type="ORF">PPERSA_11440</name>
</gene>
<dbReference type="InterPro" id="IPR002110">
    <property type="entry name" value="Ankyrin_rpt"/>
</dbReference>
<feature type="transmembrane region" description="Helical" evidence="8">
    <location>
        <begin position="900"/>
        <end position="924"/>
    </location>
</feature>
<comment type="caution">
    <text evidence="10">The sequence shown here is derived from an EMBL/GenBank/DDBJ whole genome shotgun (WGS) entry which is preliminary data.</text>
</comment>
<dbReference type="EMBL" id="LDAU01000091">
    <property type="protein sequence ID" value="KRX06795.1"/>
    <property type="molecule type" value="Genomic_DNA"/>
</dbReference>
<evidence type="ECO:0000313" key="11">
    <source>
        <dbReference type="Proteomes" id="UP000054937"/>
    </source>
</evidence>
<name>A0A0V0QX22_PSEPJ</name>
<dbReference type="SUPFAM" id="SSF48403">
    <property type="entry name" value="Ankyrin repeat"/>
    <property type="match status" value="1"/>
</dbReference>
<feature type="repeat" description="ANK" evidence="5">
    <location>
        <begin position="523"/>
        <end position="555"/>
    </location>
</feature>
<dbReference type="Pfam" id="PF13637">
    <property type="entry name" value="Ank_4"/>
    <property type="match status" value="1"/>
</dbReference>
<dbReference type="GO" id="GO:0005254">
    <property type="term" value="F:chloride channel activity"/>
    <property type="evidence" value="ECO:0007669"/>
    <property type="project" value="TreeGrafter"/>
</dbReference>
<dbReference type="CDD" id="cd19757">
    <property type="entry name" value="Bbox1"/>
    <property type="match status" value="1"/>
</dbReference>
<keyword evidence="11" id="KW-1185">Reference proteome</keyword>
<evidence type="ECO:0000256" key="2">
    <source>
        <dbReference type="ARBA" id="ARBA00022692"/>
    </source>
</evidence>
<feature type="coiled-coil region" evidence="6">
    <location>
        <begin position="183"/>
        <end position="210"/>
    </location>
</feature>